<evidence type="ECO:0000259" key="1">
    <source>
        <dbReference type="PROSITE" id="PS51029"/>
    </source>
</evidence>
<reference evidence="2" key="1">
    <citation type="submission" date="2021-04" db="EMBL/GenBank/DDBJ databases">
        <authorList>
            <person name="Tunstrom K."/>
        </authorList>
    </citation>
    <scope>NUCLEOTIDE SEQUENCE</scope>
</reference>
<name>A0A8S3WMB7_PARAO</name>
<feature type="domain" description="MADF" evidence="1">
    <location>
        <begin position="11"/>
        <end position="89"/>
    </location>
</feature>
<protein>
    <submittedName>
        <fullName evidence="2">(apollo) hypothetical protein</fullName>
    </submittedName>
</protein>
<keyword evidence="3" id="KW-1185">Reference proteome</keyword>
<dbReference type="Proteomes" id="UP000691718">
    <property type="component" value="Unassembled WGS sequence"/>
</dbReference>
<proteinExistence type="predicted"/>
<dbReference type="AlphaFoldDB" id="A0A8S3WMB7"/>
<evidence type="ECO:0000313" key="2">
    <source>
        <dbReference type="EMBL" id="CAG4968647.1"/>
    </source>
</evidence>
<dbReference type="PANTHER" id="PTHR21505">
    <property type="entry name" value="MADF DOMAIN-CONTAINING PROTEIN-RELATED"/>
    <property type="match status" value="1"/>
</dbReference>
<organism evidence="2 3">
    <name type="scientific">Parnassius apollo</name>
    <name type="common">Apollo butterfly</name>
    <name type="synonym">Papilio apollo</name>
    <dbReference type="NCBI Taxonomy" id="110799"/>
    <lineage>
        <taxon>Eukaryota</taxon>
        <taxon>Metazoa</taxon>
        <taxon>Ecdysozoa</taxon>
        <taxon>Arthropoda</taxon>
        <taxon>Hexapoda</taxon>
        <taxon>Insecta</taxon>
        <taxon>Pterygota</taxon>
        <taxon>Neoptera</taxon>
        <taxon>Endopterygota</taxon>
        <taxon>Lepidoptera</taxon>
        <taxon>Glossata</taxon>
        <taxon>Ditrysia</taxon>
        <taxon>Papilionoidea</taxon>
        <taxon>Papilionidae</taxon>
        <taxon>Parnassiinae</taxon>
        <taxon>Parnassini</taxon>
        <taxon>Parnassius</taxon>
        <taxon>Parnassius</taxon>
    </lineage>
</organism>
<dbReference type="InterPro" id="IPR006578">
    <property type="entry name" value="MADF-dom"/>
</dbReference>
<dbReference type="PANTHER" id="PTHR21505:SF8">
    <property type="entry name" value="DPT-YFP REPRESSOR BY OVEREXPRESSION, ISOFORM D-RELATED"/>
    <property type="match status" value="1"/>
</dbReference>
<sequence>MAQWGDKRTIQFIHLYRDYECLWKPTSPLYKNKIARANAYTKIQEGFSMTQEKIKKKSKVCEVLIIKKRIKWKIQNDPELDPVKFINPV</sequence>
<evidence type="ECO:0000313" key="3">
    <source>
        <dbReference type="Proteomes" id="UP000691718"/>
    </source>
</evidence>
<dbReference type="EMBL" id="CAJQZP010000552">
    <property type="protein sequence ID" value="CAG4968647.1"/>
    <property type="molecule type" value="Genomic_DNA"/>
</dbReference>
<dbReference type="Pfam" id="PF10545">
    <property type="entry name" value="MADF_DNA_bdg"/>
    <property type="match status" value="1"/>
</dbReference>
<dbReference type="OrthoDB" id="6629625at2759"/>
<accession>A0A8S3WMB7</accession>
<gene>
    <name evidence="2" type="ORF">PAPOLLO_LOCUS7997</name>
</gene>
<dbReference type="PROSITE" id="PS51029">
    <property type="entry name" value="MADF"/>
    <property type="match status" value="1"/>
</dbReference>
<comment type="caution">
    <text evidence="2">The sequence shown here is derived from an EMBL/GenBank/DDBJ whole genome shotgun (WGS) entry which is preliminary data.</text>
</comment>